<dbReference type="EMBL" id="JAJEQC010000001">
    <property type="protein sequence ID" value="MCC2135861.1"/>
    <property type="molecule type" value="Genomic_DNA"/>
</dbReference>
<dbReference type="GO" id="GO:0005524">
    <property type="term" value="F:ATP binding"/>
    <property type="evidence" value="ECO:0007669"/>
    <property type="project" value="UniProtKB-KW"/>
</dbReference>
<evidence type="ECO:0000313" key="4">
    <source>
        <dbReference type="Proteomes" id="UP001199424"/>
    </source>
</evidence>
<dbReference type="Pfam" id="PF01695">
    <property type="entry name" value="IstB_IS21"/>
    <property type="match status" value="1"/>
</dbReference>
<name>A0AAE3AKH8_9FIRM</name>
<dbReference type="PANTHER" id="PTHR30050:SF4">
    <property type="entry name" value="ATP-BINDING PROTEIN RV3427C IN INSERTION SEQUENCE-RELATED"/>
    <property type="match status" value="1"/>
</dbReference>
<dbReference type="GO" id="GO:0006260">
    <property type="term" value="P:DNA replication"/>
    <property type="evidence" value="ECO:0007669"/>
    <property type="project" value="TreeGrafter"/>
</dbReference>
<feature type="coiled-coil region" evidence="1">
    <location>
        <begin position="61"/>
        <end position="88"/>
    </location>
</feature>
<dbReference type="Proteomes" id="UP001199424">
    <property type="component" value="Unassembled WGS sequence"/>
</dbReference>
<dbReference type="InterPro" id="IPR002611">
    <property type="entry name" value="IstB_ATP-bd"/>
</dbReference>
<keyword evidence="3" id="KW-0067">ATP-binding</keyword>
<proteinExistence type="predicted"/>
<organism evidence="3 4">
    <name type="scientific">Hominenteromicrobium mulieris</name>
    <dbReference type="NCBI Taxonomy" id="2885357"/>
    <lineage>
        <taxon>Bacteria</taxon>
        <taxon>Bacillati</taxon>
        <taxon>Bacillota</taxon>
        <taxon>Clostridia</taxon>
        <taxon>Eubacteriales</taxon>
        <taxon>Oscillospiraceae</taxon>
        <taxon>Hominenteromicrobium</taxon>
    </lineage>
</organism>
<dbReference type="RefSeq" id="WP_308448457.1">
    <property type="nucleotide sequence ID" value="NZ_JAJEQC010000001.1"/>
</dbReference>
<dbReference type="PANTHER" id="PTHR30050">
    <property type="entry name" value="CHROMOSOMAL REPLICATION INITIATOR PROTEIN DNAA"/>
    <property type="match status" value="1"/>
</dbReference>
<evidence type="ECO:0000313" key="3">
    <source>
        <dbReference type="EMBL" id="MCC2135861.1"/>
    </source>
</evidence>
<keyword evidence="4" id="KW-1185">Reference proteome</keyword>
<feature type="domain" description="AAA+ ATPase" evidence="2">
    <location>
        <begin position="182"/>
        <end position="312"/>
    </location>
</feature>
<protein>
    <submittedName>
        <fullName evidence="3">ATP-binding protein</fullName>
    </submittedName>
</protein>
<accession>A0AAE3AKH8</accession>
<keyword evidence="3" id="KW-0547">Nucleotide-binding</keyword>
<dbReference type="Gene3D" id="3.40.50.300">
    <property type="entry name" value="P-loop containing nucleotide triphosphate hydrolases"/>
    <property type="match status" value="1"/>
</dbReference>
<dbReference type="AlphaFoldDB" id="A0AAE3AKH8"/>
<gene>
    <name evidence="3" type="ORF">LKD31_02380</name>
</gene>
<dbReference type="SUPFAM" id="SSF52540">
    <property type="entry name" value="P-loop containing nucleoside triphosphate hydrolases"/>
    <property type="match status" value="1"/>
</dbReference>
<sequence>MGYARQVYTQAENELNRRRTTAQDTAQRRLENFYAVCPEAEDVRRRIASTASRAAMAVLRSGNARETMEALKNENLSLQKQFADLLAAHGLTRADIEPQYTCKRCEDTGYVDGRICSCYRSLLKQIAYENLNRISPLTLSSFEDFSLLYYSDVSVNGERSDREQMRNIYDFCRRYADNFKKDSGNLFFTGATGLGKTHLSLAIAAEAINKGFGVVYGTAQTFALSLERERFTRTEESGGDTLDLLNDCDLLIIDDLGMEISSSYITATIYNVIDTRITLKKPTIISTNLSMQELEKRYNERFTSRIIGFYDRLIFRGKDIRMKKKLNPQNKQN</sequence>
<keyword evidence="1" id="KW-0175">Coiled coil</keyword>
<evidence type="ECO:0000259" key="2">
    <source>
        <dbReference type="SMART" id="SM00382"/>
    </source>
</evidence>
<dbReference type="InterPro" id="IPR003593">
    <property type="entry name" value="AAA+_ATPase"/>
</dbReference>
<dbReference type="NCBIfam" id="NF005304">
    <property type="entry name" value="PRK06835.1"/>
    <property type="match status" value="1"/>
</dbReference>
<evidence type="ECO:0000256" key="1">
    <source>
        <dbReference type="SAM" id="Coils"/>
    </source>
</evidence>
<dbReference type="CDD" id="cd00009">
    <property type="entry name" value="AAA"/>
    <property type="match status" value="1"/>
</dbReference>
<dbReference type="SMART" id="SM00382">
    <property type="entry name" value="AAA"/>
    <property type="match status" value="1"/>
</dbReference>
<comment type="caution">
    <text evidence="3">The sequence shown here is derived from an EMBL/GenBank/DDBJ whole genome shotgun (WGS) entry which is preliminary data.</text>
</comment>
<reference evidence="3" key="1">
    <citation type="submission" date="2021-10" db="EMBL/GenBank/DDBJ databases">
        <title>Anaerobic single-cell dispensing facilitates the cultivation of human gut bacteria.</title>
        <authorList>
            <person name="Afrizal A."/>
        </authorList>
    </citation>
    <scope>NUCLEOTIDE SEQUENCE</scope>
    <source>
        <strain evidence="3">CLA-AA-H250</strain>
    </source>
</reference>
<dbReference type="InterPro" id="IPR027417">
    <property type="entry name" value="P-loop_NTPase"/>
</dbReference>